<keyword evidence="5 9" id="KW-1133">Transmembrane helix</keyword>
<feature type="domain" description="Cadherin" evidence="10">
    <location>
        <begin position="347"/>
        <end position="474"/>
    </location>
</feature>
<dbReference type="GO" id="GO:0005509">
    <property type="term" value="F:calcium ion binding"/>
    <property type="evidence" value="ECO:0007669"/>
    <property type="project" value="UniProtKB-UniRule"/>
</dbReference>
<reference evidence="11 12" key="1">
    <citation type="journal article" date="2019" name="BMC Genomics">
        <title>New insights from Opisthorchis felineus genome: update on genomics of the epidemiologically important liver flukes.</title>
        <authorList>
            <person name="Ershov N.I."/>
            <person name="Mordvinov V.A."/>
            <person name="Prokhortchouk E.B."/>
            <person name="Pakharukova M.Y."/>
            <person name="Gunbin K.V."/>
            <person name="Ustyantsev K."/>
            <person name="Genaev M.A."/>
            <person name="Blinov A.G."/>
            <person name="Mazur A."/>
            <person name="Boulygina E."/>
            <person name="Tsygankova S."/>
            <person name="Khrameeva E."/>
            <person name="Chekanov N."/>
            <person name="Fan G."/>
            <person name="Xiao A."/>
            <person name="Zhang H."/>
            <person name="Xu X."/>
            <person name="Yang H."/>
            <person name="Solovyev V."/>
            <person name="Lee S.M."/>
            <person name="Liu X."/>
            <person name="Afonnikov D.A."/>
            <person name="Skryabin K.G."/>
        </authorList>
    </citation>
    <scope>NUCLEOTIDE SEQUENCE [LARGE SCALE GENOMIC DNA]</scope>
    <source>
        <strain evidence="11">AK-0245</strain>
        <tissue evidence="11">Whole organism</tissue>
    </source>
</reference>
<dbReference type="EMBL" id="SJOL01003040">
    <property type="protein sequence ID" value="TGZ73109.1"/>
    <property type="molecule type" value="Genomic_DNA"/>
</dbReference>
<comment type="subcellular location">
    <subcellularLocation>
        <location evidence="1">Membrane</location>
        <topology evidence="1">Single-pass membrane protein</topology>
    </subcellularLocation>
</comment>
<evidence type="ECO:0000256" key="2">
    <source>
        <dbReference type="ARBA" id="ARBA00022692"/>
    </source>
</evidence>
<organism evidence="11 12">
    <name type="scientific">Opisthorchis felineus</name>
    <dbReference type="NCBI Taxonomy" id="147828"/>
    <lineage>
        <taxon>Eukaryota</taxon>
        <taxon>Metazoa</taxon>
        <taxon>Spiralia</taxon>
        <taxon>Lophotrochozoa</taxon>
        <taxon>Platyhelminthes</taxon>
        <taxon>Trematoda</taxon>
        <taxon>Digenea</taxon>
        <taxon>Opisthorchiida</taxon>
        <taxon>Opisthorchiata</taxon>
        <taxon>Opisthorchiidae</taxon>
        <taxon>Opisthorchis</taxon>
    </lineage>
</organism>
<dbReference type="PROSITE" id="PS50268">
    <property type="entry name" value="CADHERIN_2"/>
    <property type="match status" value="6"/>
</dbReference>
<evidence type="ECO:0000256" key="4">
    <source>
        <dbReference type="ARBA" id="ARBA00022837"/>
    </source>
</evidence>
<evidence type="ECO:0000313" key="11">
    <source>
        <dbReference type="EMBL" id="TGZ73109.1"/>
    </source>
</evidence>
<evidence type="ECO:0000256" key="3">
    <source>
        <dbReference type="ARBA" id="ARBA00022737"/>
    </source>
</evidence>
<dbReference type="PRINTS" id="PR00205">
    <property type="entry name" value="CADHERIN"/>
</dbReference>
<dbReference type="InterPro" id="IPR002126">
    <property type="entry name" value="Cadherin-like_dom"/>
</dbReference>
<dbReference type="PANTHER" id="PTHR24028">
    <property type="entry name" value="CADHERIN-87A"/>
    <property type="match status" value="1"/>
</dbReference>
<feature type="domain" description="Cadherin" evidence="10">
    <location>
        <begin position="494"/>
        <end position="621"/>
    </location>
</feature>
<feature type="transmembrane region" description="Helical" evidence="9">
    <location>
        <begin position="1065"/>
        <end position="1088"/>
    </location>
</feature>
<proteinExistence type="predicted"/>
<dbReference type="Gene3D" id="2.60.40.60">
    <property type="entry name" value="Cadherins"/>
    <property type="match status" value="7"/>
</dbReference>
<keyword evidence="7" id="KW-0325">Glycoprotein</keyword>
<dbReference type="InterPro" id="IPR050174">
    <property type="entry name" value="Protocadherin/Cadherin-CA"/>
</dbReference>
<protein>
    <recommendedName>
        <fullName evidence="10">Cadherin domain-containing protein</fullName>
    </recommendedName>
</protein>
<name>A0A4S2MDS3_OPIFE</name>
<comment type="caution">
    <text evidence="11">The sequence shown here is derived from an EMBL/GenBank/DDBJ whole genome shotgun (WGS) entry which is preliminary data.</text>
</comment>
<feature type="domain" description="Cadherin" evidence="10">
    <location>
        <begin position="205"/>
        <end position="329"/>
    </location>
</feature>
<keyword evidence="2 9" id="KW-0812">Transmembrane</keyword>
<evidence type="ECO:0000313" key="12">
    <source>
        <dbReference type="Proteomes" id="UP000308267"/>
    </source>
</evidence>
<dbReference type="GO" id="GO:0005886">
    <property type="term" value="C:plasma membrane"/>
    <property type="evidence" value="ECO:0007669"/>
    <property type="project" value="InterPro"/>
</dbReference>
<accession>A0A4S2MDS3</accession>
<evidence type="ECO:0000256" key="8">
    <source>
        <dbReference type="PROSITE-ProRule" id="PRU00043"/>
    </source>
</evidence>
<dbReference type="OrthoDB" id="6252479at2759"/>
<feature type="domain" description="Cadherin" evidence="10">
    <location>
        <begin position="748"/>
        <end position="879"/>
    </location>
</feature>
<evidence type="ECO:0000256" key="9">
    <source>
        <dbReference type="SAM" id="Phobius"/>
    </source>
</evidence>
<dbReference type="Proteomes" id="UP000308267">
    <property type="component" value="Unassembled WGS sequence"/>
</dbReference>
<keyword evidence="12" id="KW-1185">Reference proteome</keyword>
<evidence type="ECO:0000256" key="7">
    <source>
        <dbReference type="ARBA" id="ARBA00023180"/>
    </source>
</evidence>
<dbReference type="InterPro" id="IPR015919">
    <property type="entry name" value="Cadherin-like_sf"/>
</dbReference>
<dbReference type="STRING" id="147828.A0A4S2MDS3"/>
<evidence type="ECO:0000256" key="5">
    <source>
        <dbReference type="ARBA" id="ARBA00022989"/>
    </source>
</evidence>
<dbReference type="Pfam" id="PF00028">
    <property type="entry name" value="Cadherin"/>
    <property type="match status" value="3"/>
</dbReference>
<dbReference type="SUPFAM" id="SSF49313">
    <property type="entry name" value="Cadherin-like"/>
    <property type="match status" value="6"/>
</dbReference>
<dbReference type="GO" id="GO:0007156">
    <property type="term" value="P:homophilic cell adhesion via plasma membrane adhesion molecules"/>
    <property type="evidence" value="ECO:0007669"/>
    <property type="project" value="InterPro"/>
</dbReference>
<keyword evidence="4 8" id="KW-0106">Calcium</keyword>
<keyword evidence="6 9" id="KW-0472">Membrane</keyword>
<dbReference type="PANTHER" id="PTHR24028:SF146">
    <property type="entry name" value="CADHERIN 96CB, ISOFORM D-RELATED"/>
    <property type="match status" value="1"/>
</dbReference>
<sequence length="1336" mass="151292">MQKTTEMHTFTSTHKFDCWIICSQRVLMEIFLISTAISKNLANEPNVFFVTDDAPVGHRLGRLTHSDAYQNGAIDGTSFQAVLVRANRPPAVFFKLDEHKGDLFTKVPMDREMLCSHLSQPNTNEATFSNQDQMGIMVKSPNWNKLGPVVGGTPTLGSSSQECELKFQVALHRKASTSSLPGLPEFLDVRVVIMDRNDHVPTFHPHKFVNLSIPESAQIGTRIRLPLAMDPDSPEFTVKQYKLFPTDQKEWVLYQQTNDVLYQGQLHHEIAALFLELRCALDREEKSLFVFEVKAYDSFTEITTSNYDDRNTLKVHVLVEDINDNGPVFRPQSHRSPSIPDKLDISHLVTYRADIMETSWPKTPILKLEATDRDTMNFAIIRYEFAPQTDPLVRRYFKLNEHSGELYLRQPLDYETKSKFTFNVLAIDTEYERRMKLDGMRIGAHSVGVEADVYTSTAYVIVNVEDINDEAPLIELDYLRLEESTGRPGTFAMVRENSDPPQFVADLFVTDRDVNPMNNHVVCNLNSPGDSLSPISNRIRNNGTYILTPEGYFQLSEVRRQTGQVQYNLLTLRPLDREEEQTSGSVRRVHIVCVDSGTPSKTSHVTANVHVMDVNDNSPKIHGIHSHTSHSKGSSTIKVYENSAVGTLVARINVSDLDSGQNGIVTCKLVHPLERNSSQPSYADYFHIEPTTCDLVTRKVIDRESVEPYIDRVVLTILAEDHGVPPKSTETKLEIIILDENDNPPILQQSYYRLSVKENLPTGTCIGQLVVHDLDGALDQLSARFQKHDDLPFQLWNSKSSQRPPDRGVDIGASVVYYLNTTRPLDREVRESYEFNVLVIDGLEHPAALRNELNYYHVHTTTATVFVLVEDENDNDPNIIFPQQENKTFYLSNVERQHYQLMTVNVNDKDSNAGQFLFSLVDETVYSLNESVIKKDKDPRIQSSHAPFLDVDQRLGTVYLTRDVMEADTGLYAYKVTVEDDGSPPRSTSLRFFVRVEPTPPRSHRLKSLSISDKEIQMVSNNIERFSGAHTTVDLSNTEDFTNNKISEQKRSKILAGFPRFTGDAVLILSLGLILLLLLATLCLIVYARHWNSPRLIRTQAEQEAPQTLAWFCTHFCDRDSSTGVNISKDFTSGKHDPSFKPSTSSSQLCGLNLPVQHFYAPDNVGTPQSHDTTTDILDDSTLQRIYTGDRIYYQECRPLTLIPVRSTSRIDSNPDGYTTLQTNTRYQTCTLPERYRSPSSADEQIPEANMDLDSFNDPLNSNPTHYTPLVKRKQSPYVDSLMSSQPLRKKVIISSIPCCETDCANEEHHGKLLQMHTGPTQDKQTKPVYLFGYST</sequence>
<feature type="domain" description="Cadherin" evidence="10">
    <location>
        <begin position="42"/>
        <end position="203"/>
    </location>
</feature>
<evidence type="ECO:0000259" key="10">
    <source>
        <dbReference type="PROSITE" id="PS50268"/>
    </source>
</evidence>
<evidence type="ECO:0000256" key="1">
    <source>
        <dbReference type="ARBA" id="ARBA00004167"/>
    </source>
</evidence>
<dbReference type="SMART" id="SM00112">
    <property type="entry name" value="CA"/>
    <property type="match status" value="6"/>
</dbReference>
<evidence type="ECO:0000256" key="6">
    <source>
        <dbReference type="ARBA" id="ARBA00023136"/>
    </source>
</evidence>
<dbReference type="FunFam" id="2.60.40.60:FF:000092">
    <property type="entry name" value="Protocadherin 8"/>
    <property type="match status" value="1"/>
</dbReference>
<dbReference type="InterPro" id="IPR020894">
    <property type="entry name" value="Cadherin_CS"/>
</dbReference>
<dbReference type="PROSITE" id="PS00232">
    <property type="entry name" value="CADHERIN_1"/>
    <property type="match status" value="4"/>
</dbReference>
<keyword evidence="3" id="KW-0677">Repeat</keyword>
<dbReference type="CDD" id="cd11304">
    <property type="entry name" value="Cadherin_repeat"/>
    <property type="match status" value="7"/>
</dbReference>
<feature type="domain" description="Cadherin" evidence="10">
    <location>
        <begin position="631"/>
        <end position="747"/>
    </location>
</feature>
<gene>
    <name evidence="11" type="ORF">CRM22_001711</name>
</gene>